<keyword evidence="4" id="KW-0808">Transferase</keyword>
<keyword evidence="6 11" id="KW-0418">Kinase</keyword>
<keyword evidence="9" id="KW-0812">Transmembrane</keyword>
<feature type="domain" description="Histidine kinase" evidence="10">
    <location>
        <begin position="328"/>
        <end position="411"/>
    </location>
</feature>
<dbReference type="PROSITE" id="PS50109">
    <property type="entry name" value="HIS_KIN"/>
    <property type="match status" value="1"/>
</dbReference>
<dbReference type="CDD" id="cd16917">
    <property type="entry name" value="HATPase_UhpB-NarQ-NarX-like"/>
    <property type="match status" value="1"/>
</dbReference>
<dbReference type="GO" id="GO:0016020">
    <property type="term" value="C:membrane"/>
    <property type="evidence" value="ECO:0007669"/>
    <property type="project" value="InterPro"/>
</dbReference>
<evidence type="ECO:0000256" key="5">
    <source>
        <dbReference type="ARBA" id="ARBA00022741"/>
    </source>
</evidence>
<evidence type="ECO:0000313" key="12">
    <source>
        <dbReference type="Proteomes" id="UP000586042"/>
    </source>
</evidence>
<keyword evidence="5" id="KW-0547">Nucleotide-binding</keyword>
<feature type="transmembrane region" description="Helical" evidence="9">
    <location>
        <begin position="131"/>
        <end position="148"/>
    </location>
</feature>
<feature type="transmembrane region" description="Helical" evidence="9">
    <location>
        <begin position="154"/>
        <end position="175"/>
    </location>
</feature>
<feature type="transmembrane region" description="Helical" evidence="9">
    <location>
        <begin position="91"/>
        <end position="119"/>
    </location>
</feature>
<dbReference type="Gene3D" id="1.20.5.1930">
    <property type="match status" value="1"/>
</dbReference>
<dbReference type="SUPFAM" id="SSF55874">
    <property type="entry name" value="ATPase domain of HSP90 chaperone/DNA topoisomerase II/histidine kinase"/>
    <property type="match status" value="1"/>
</dbReference>
<evidence type="ECO:0000256" key="7">
    <source>
        <dbReference type="ARBA" id="ARBA00022840"/>
    </source>
</evidence>
<dbReference type="Gene3D" id="3.30.565.10">
    <property type="entry name" value="Histidine kinase-like ATPase, C-terminal domain"/>
    <property type="match status" value="1"/>
</dbReference>
<evidence type="ECO:0000259" key="10">
    <source>
        <dbReference type="PROSITE" id="PS50109"/>
    </source>
</evidence>
<dbReference type="EMBL" id="JABWGN010000016">
    <property type="protein sequence ID" value="NUW36718.1"/>
    <property type="molecule type" value="Genomic_DNA"/>
</dbReference>
<evidence type="ECO:0000256" key="8">
    <source>
        <dbReference type="ARBA" id="ARBA00023012"/>
    </source>
</evidence>
<dbReference type="PANTHER" id="PTHR24421:SF10">
    <property type="entry name" value="NITRATE_NITRITE SENSOR PROTEIN NARQ"/>
    <property type="match status" value="1"/>
</dbReference>
<evidence type="ECO:0000256" key="2">
    <source>
        <dbReference type="ARBA" id="ARBA00012438"/>
    </source>
</evidence>
<evidence type="ECO:0000313" key="11">
    <source>
        <dbReference type="EMBL" id="NUW36718.1"/>
    </source>
</evidence>
<comment type="caution">
    <text evidence="11">The sequence shown here is derived from an EMBL/GenBank/DDBJ whole genome shotgun (WGS) entry which is preliminary data.</text>
</comment>
<feature type="transmembrane region" description="Helical" evidence="9">
    <location>
        <begin position="23"/>
        <end position="45"/>
    </location>
</feature>
<evidence type="ECO:0000256" key="4">
    <source>
        <dbReference type="ARBA" id="ARBA00022679"/>
    </source>
</evidence>
<keyword evidence="9" id="KW-0472">Membrane</keyword>
<keyword evidence="3" id="KW-0597">Phosphoprotein</keyword>
<dbReference type="Pfam" id="PF02518">
    <property type="entry name" value="HATPase_c"/>
    <property type="match status" value="1"/>
</dbReference>
<keyword evidence="7" id="KW-0067">ATP-binding</keyword>
<dbReference type="GO" id="GO:0005524">
    <property type="term" value="F:ATP binding"/>
    <property type="evidence" value="ECO:0007669"/>
    <property type="project" value="UniProtKB-KW"/>
</dbReference>
<dbReference type="EC" id="2.7.13.3" evidence="2"/>
<evidence type="ECO:0000256" key="6">
    <source>
        <dbReference type="ARBA" id="ARBA00022777"/>
    </source>
</evidence>
<dbReference type="InterPro" id="IPR050482">
    <property type="entry name" value="Sensor_HK_TwoCompSys"/>
</dbReference>
<proteinExistence type="predicted"/>
<keyword evidence="12" id="KW-1185">Reference proteome</keyword>
<dbReference type="AlphaFoldDB" id="A0A7Y6IEF5"/>
<gene>
    <name evidence="11" type="ORF">HTZ77_35720</name>
</gene>
<dbReference type="GO" id="GO:0000155">
    <property type="term" value="F:phosphorelay sensor kinase activity"/>
    <property type="evidence" value="ECO:0007669"/>
    <property type="project" value="InterPro"/>
</dbReference>
<dbReference type="InterPro" id="IPR005467">
    <property type="entry name" value="His_kinase_dom"/>
</dbReference>
<dbReference type="GO" id="GO:0046983">
    <property type="term" value="F:protein dimerization activity"/>
    <property type="evidence" value="ECO:0007669"/>
    <property type="project" value="InterPro"/>
</dbReference>
<dbReference type="InterPro" id="IPR036890">
    <property type="entry name" value="HATPase_C_sf"/>
</dbReference>
<dbReference type="InterPro" id="IPR011712">
    <property type="entry name" value="Sig_transdc_His_kin_sub3_dim/P"/>
</dbReference>
<comment type="catalytic activity">
    <reaction evidence="1">
        <text>ATP + protein L-histidine = ADP + protein N-phospho-L-histidine.</text>
        <dbReference type="EC" id="2.7.13.3"/>
    </reaction>
</comment>
<sequence>MRRARSLRDMTGWVTFAGGRPPLAFHVFFWGSAVIAAVVFAVGLSAIRRIGADAGPLYEAFFVGGAAALPLACVLWPLLPWSPDASAARKGASVLFLGVSLLVMLAGGAAALLMAGLAVGNALVVLKLRGGVGYAVLAGLFQFAMSLLNPAQPFVAAVLNGATVTLVCLVILVVVDAMIEVNRRTEETARLLAELGEAHAELRRHADRARDLAVAEERARMARDMHDSVGHYLTVVNVGLANAQRYRTLRPDAAWDEVRQAQELTLEALADTRRWVRALRPLRMEGRTGIAALRALAESFRSADTDVTFTVTGGWPDIDESRELVCYRIVQEGLTNALRHSRARHVRVAVACTPDGVDVTVSDDGTGADPEAVVAGFGLNGLRERLHAVDGALELAADPGEGFTLRAVVPA</sequence>
<evidence type="ECO:0000256" key="3">
    <source>
        <dbReference type="ARBA" id="ARBA00022553"/>
    </source>
</evidence>
<organism evidence="11 12">
    <name type="scientific">Nonomuraea montanisoli</name>
    <dbReference type="NCBI Taxonomy" id="2741721"/>
    <lineage>
        <taxon>Bacteria</taxon>
        <taxon>Bacillati</taxon>
        <taxon>Actinomycetota</taxon>
        <taxon>Actinomycetes</taxon>
        <taxon>Streptosporangiales</taxon>
        <taxon>Streptosporangiaceae</taxon>
        <taxon>Nonomuraea</taxon>
    </lineage>
</organism>
<reference evidence="11 12" key="1">
    <citation type="submission" date="2020-06" db="EMBL/GenBank/DDBJ databases">
        <title>Nonomuraea sp. SMC257, a novel actinomycete isolated from soil.</title>
        <authorList>
            <person name="Chanama M."/>
        </authorList>
    </citation>
    <scope>NUCLEOTIDE SEQUENCE [LARGE SCALE GENOMIC DNA]</scope>
    <source>
        <strain evidence="11 12">SMC257</strain>
    </source>
</reference>
<accession>A0A7Y6IEF5</accession>
<evidence type="ECO:0000256" key="1">
    <source>
        <dbReference type="ARBA" id="ARBA00000085"/>
    </source>
</evidence>
<dbReference type="PANTHER" id="PTHR24421">
    <property type="entry name" value="NITRATE/NITRITE SENSOR PROTEIN NARX-RELATED"/>
    <property type="match status" value="1"/>
</dbReference>
<name>A0A7Y6IEF5_9ACTN</name>
<protein>
    <recommendedName>
        <fullName evidence="2">histidine kinase</fullName>
        <ecNumber evidence="2">2.7.13.3</ecNumber>
    </recommendedName>
</protein>
<dbReference type="RefSeq" id="WP_175594160.1">
    <property type="nucleotide sequence ID" value="NZ_JABWGN010000016.1"/>
</dbReference>
<feature type="transmembrane region" description="Helical" evidence="9">
    <location>
        <begin position="57"/>
        <end position="79"/>
    </location>
</feature>
<dbReference type="Pfam" id="PF07730">
    <property type="entry name" value="HisKA_3"/>
    <property type="match status" value="1"/>
</dbReference>
<keyword evidence="8" id="KW-0902">Two-component regulatory system</keyword>
<evidence type="ECO:0000256" key="9">
    <source>
        <dbReference type="SAM" id="Phobius"/>
    </source>
</evidence>
<keyword evidence="9" id="KW-1133">Transmembrane helix</keyword>
<dbReference type="InterPro" id="IPR003594">
    <property type="entry name" value="HATPase_dom"/>
</dbReference>
<dbReference type="Proteomes" id="UP000586042">
    <property type="component" value="Unassembled WGS sequence"/>
</dbReference>